<evidence type="ECO:0008006" key="4">
    <source>
        <dbReference type="Google" id="ProtNLM"/>
    </source>
</evidence>
<sequence>MAQTTLKSGGFYLIRILIAFVALIPMELEKFEEIRSRFCAKYKDVTVGKMMSSPAIHFKKKVFAFLSRKNKMVFRLGKDYPTHHLDANMQEFSPFKTKKPLAGWYEVGYGENGKWENLAEIALRLIEEKS</sequence>
<name>A0A3B0CF68_9FLAO</name>
<dbReference type="OrthoDB" id="1444205at2"/>
<feature type="transmembrane region" description="Helical" evidence="1">
    <location>
        <begin position="12"/>
        <end position="28"/>
    </location>
</feature>
<dbReference type="Proteomes" id="UP000276603">
    <property type="component" value="Unassembled WGS sequence"/>
</dbReference>
<proteinExistence type="predicted"/>
<accession>A0A3B0CF68</accession>
<reference evidence="2 3" key="1">
    <citation type="submission" date="2018-10" db="EMBL/GenBank/DDBJ databases">
        <title>Ulvibacterium marinum gen. nov., sp. nov., a novel marine bacterium of the family Flavobacteriaceae, isolated from a culture of the green alga Ulva prolifera.</title>
        <authorList>
            <person name="Zhang Z."/>
        </authorList>
    </citation>
    <scope>NUCLEOTIDE SEQUENCE [LARGE SCALE GENOMIC DNA]</scope>
    <source>
        <strain evidence="2 3">CCMM003</strain>
    </source>
</reference>
<dbReference type="RefSeq" id="WP_120709930.1">
    <property type="nucleotide sequence ID" value="NZ_CANMKH010000001.1"/>
</dbReference>
<evidence type="ECO:0000256" key="1">
    <source>
        <dbReference type="SAM" id="Phobius"/>
    </source>
</evidence>
<evidence type="ECO:0000313" key="3">
    <source>
        <dbReference type="Proteomes" id="UP000276603"/>
    </source>
</evidence>
<protein>
    <recommendedName>
        <fullName evidence="4">DUF1801 domain-containing protein</fullName>
    </recommendedName>
</protein>
<keyword evidence="3" id="KW-1185">Reference proteome</keyword>
<comment type="caution">
    <text evidence="2">The sequence shown here is derived from an EMBL/GenBank/DDBJ whole genome shotgun (WGS) entry which is preliminary data.</text>
</comment>
<keyword evidence="1" id="KW-0472">Membrane</keyword>
<dbReference type="EMBL" id="RBCJ01000001">
    <property type="protein sequence ID" value="RKN82739.1"/>
    <property type="molecule type" value="Genomic_DNA"/>
</dbReference>
<evidence type="ECO:0000313" key="2">
    <source>
        <dbReference type="EMBL" id="RKN82739.1"/>
    </source>
</evidence>
<dbReference type="AlphaFoldDB" id="A0A3B0CF68"/>
<keyword evidence="1" id="KW-0812">Transmembrane</keyword>
<keyword evidence="1" id="KW-1133">Transmembrane helix</keyword>
<gene>
    <name evidence="2" type="ORF">D7Z94_02550</name>
</gene>
<organism evidence="2 3">
    <name type="scientific">Ulvibacterium marinum</name>
    <dbReference type="NCBI Taxonomy" id="2419782"/>
    <lineage>
        <taxon>Bacteria</taxon>
        <taxon>Pseudomonadati</taxon>
        <taxon>Bacteroidota</taxon>
        <taxon>Flavobacteriia</taxon>
        <taxon>Flavobacteriales</taxon>
        <taxon>Flavobacteriaceae</taxon>
        <taxon>Ulvibacterium</taxon>
    </lineage>
</organism>